<feature type="compositionally biased region" description="Basic and acidic residues" evidence="1">
    <location>
        <begin position="867"/>
        <end position="881"/>
    </location>
</feature>
<feature type="compositionally biased region" description="Low complexity" evidence="1">
    <location>
        <begin position="826"/>
        <end position="839"/>
    </location>
</feature>
<dbReference type="InterPro" id="IPR051632">
    <property type="entry name" value="Rho_GEF"/>
</dbReference>
<keyword evidence="2" id="KW-0418">Kinase</keyword>
<keyword evidence="3" id="KW-1185">Reference proteome</keyword>
<dbReference type="GO" id="GO:0016301">
    <property type="term" value="F:kinase activity"/>
    <property type="evidence" value="ECO:0007669"/>
    <property type="project" value="UniProtKB-KW"/>
</dbReference>
<keyword evidence="2" id="KW-0808">Transferase</keyword>
<dbReference type="Gene3D" id="1.25.40.20">
    <property type="entry name" value="Ankyrin repeat-containing domain"/>
    <property type="match status" value="1"/>
</dbReference>
<dbReference type="EMBL" id="SRLO01000167">
    <property type="protein sequence ID" value="TNN70164.1"/>
    <property type="molecule type" value="Genomic_DNA"/>
</dbReference>
<reference evidence="2 3" key="1">
    <citation type="submission" date="2019-03" db="EMBL/GenBank/DDBJ databases">
        <title>First draft genome of Liparis tanakae, snailfish: a comprehensive survey of snailfish specific genes.</title>
        <authorList>
            <person name="Kim W."/>
            <person name="Song I."/>
            <person name="Jeong J.-H."/>
            <person name="Kim D."/>
            <person name="Kim S."/>
            <person name="Ryu S."/>
            <person name="Song J.Y."/>
            <person name="Lee S.K."/>
        </authorList>
    </citation>
    <scope>NUCLEOTIDE SEQUENCE [LARGE SCALE GENOMIC DNA]</scope>
    <source>
        <tissue evidence="2">Muscle</tissue>
    </source>
</reference>
<feature type="compositionally biased region" description="Low complexity" evidence="1">
    <location>
        <begin position="887"/>
        <end position="918"/>
    </location>
</feature>
<feature type="compositionally biased region" description="Polar residues" evidence="1">
    <location>
        <begin position="682"/>
        <end position="706"/>
    </location>
</feature>
<feature type="region of interest" description="Disordered" evidence="1">
    <location>
        <begin position="1007"/>
        <end position="1029"/>
    </location>
</feature>
<name>A0A4Z2HYT9_9TELE</name>
<sequence length="1235" mass="131204">MKLNPQQAPLYGRCVITVQLADEELDAAAKEEEGVDFFLLFAGSTQRHLTSTFRSSHDTLQALCPAHDCCEVVSVTLCSASRGVPEAPENPKPRLGRVSPLAEHPFSFVQDVAFDMAQFLVSTAGRADGLDGALLLDECQISLQECERLDESLALALQHLALPPGWSLLGNKLPNSNGPNPQETLLHFSARRGLLRVTRFLLQQAGAGDALRLANRQGHTPSAVAALRGHERLHELLTQAETYNGAETVQLVSTDARIACHLPTLNTHTLTLSDRPGHAPPALRRSVEQLLHSIRRLRAETSEVPPQEHGPGTPVDRVCLGSNTGRARCQSLSLRDGSEGAQSVEEGASLTVGSPPPAGRDKRAEDTDRGEAAIRRGQEAKKGEDRSEQEAEDRTATRREEATALIKPCGDTQAAVMGQSPSTEGSGGSDISNPEMKEPQEGGRLRPEPCDALCFLEEKAVGEGLTDPVSDPGGLPDPPPTARGDVTGEPDSVPRLLIEGLHEGEPPPGVNSLEQNQEAAGGDYATERAWAWAPETGNGTRTESGEELDGEDAAEPGPGNRIDGTCLPMEEPGGAADNRTAADRTGDQSPGATSSAGTRLADHDRGTAHGVSSDDEDSFRSVGSSTTEIFHPTLDGALMEDQTDPPSAGLTMEEPSGPNQRQGDEPESEPSPSLDAPEASTEDVSPGQTWAESGDASDSQPNTGTVTAGVWFEPKETRDESSPASAERSGELDTSKMTAEERSPHGGQNTEEEPPSRRAESDVTDVADGALQGRSGADREVEVIMSGGTVIGAREEENVPLEETAVSVIHRDREASFHQPCNTQHSESSGPPALPSLPSRTSSATSCPSAAHTDSGSDFECLLNAEPGHDSVFRKNDEPVTGRDSASEVSVSCSSTDDAASVGPSSSSPEGSQGPECSWSPQEAGPAIAAGLDSVGAGDGGAGEAEEEAKDRVTEVPRRSSILRSSIRSLSPLRRHSWGPGKNNGGDAEMNQRSYSLEGLSGAQEELRGPAAQGPRIQEPSRMPRHDSVDGGSLVSLTVEQEGLGQHGRLQDLKSRRYRPLRNSCPPMTLPLTKSVSMLAISQRDLDGMRSFGSASGSLAYSISEEEPGPLRSDTDGKSTTKVSRTFSYLKNKMYKKTRGKSMTLFRFPSAHVVFSPAAFSLSQTGICGVKDVVKVMSLSCFEPVIYRPKTFGAVKVLIHIGQIILRDRKNSSLSLQCCTFRNSVTQNQSTESQE</sequence>
<dbReference type="Proteomes" id="UP000314294">
    <property type="component" value="Unassembled WGS sequence"/>
</dbReference>
<dbReference type="OrthoDB" id="28045at2759"/>
<feature type="region of interest" description="Disordered" evidence="1">
    <location>
        <begin position="299"/>
        <end position="319"/>
    </location>
</feature>
<feature type="compositionally biased region" description="Acidic residues" evidence="1">
    <location>
        <begin position="545"/>
        <end position="554"/>
    </location>
</feature>
<proteinExistence type="predicted"/>
<accession>A0A4Z2HYT9</accession>
<dbReference type="PANTHER" id="PTHR13944">
    <property type="entry name" value="AGAP007712-PA"/>
    <property type="match status" value="1"/>
</dbReference>
<feature type="compositionally biased region" description="Basic and acidic residues" evidence="1">
    <location>
        <begin position="359"/>
        <end position="402"/>
    </location>
</feature>
<feature type="region of interest" description="Disordered" evidence="1">
    <location>
        <begin position="812"/>
        <end position="990"/>
    </location>
</feature>
<evidence type="ECO:0000313" key="2">
    <source>
        <dbReference type="EMBL" id="TNN70164.1"/>
    </source>
</evidence>
<dbReference type="SUPFAM" id="SSF48403">
    <property type="entry name" value="Ankyrin repeat"/>
    <property type="match status" value="1"/>
</dbReference>
<feature type="compositionally biased region" description="Low complexity" evidence="1">
    <location>
        <begin position="959"/>
        <end position="972"/>
    </location>
</feature>
<gene>
    <name evidence="2" type="primary">AKAP13_2</name>
    <name evidence="2" type="ORF">EYF80_019665</name>
</gene>
<feature type="region of interest" description="Disordered" evidence="1">
    <location>
        <begin position="332"/>
        <end position="781"/>
    </location>
</feature>
<dbReference type="AlphaFoldDB" id="A0A4Z2HYT9"/>
<dbReference type="GO" id="GO:0005886">
    <property type="term" value="C:plasma membrane"/>
    <property type="evidence" value="ECO:0007669"/>
    <property type="project" value="TreeGrafter"/>
</dbReference>
<dbReference type="InterPro" id="IPR036770">
    <property type="entry name" value="Ankyrin_rpt-contain_sf"/>
</dbReference>
<dbReference type="PANTHER" id="PTHR13944:SF23">
    <property type="entry name" value="RHO GUANINE NUCLEOTIDE EXCHANGE FACTOR 18"/>
    <property type="match status" value="1"/>
</dbReference>
<feature type="compositionally biased region" description="Basic and acidic residues" evidence="1">
    <location>
        <begin position="435"/>
        <end position="449"/>
    </location>
</feature>
<feature type="compositionally biased region" description="Polar residues" evidence="1">
    <location>
        <begin position="587"/>
        <end position="597"/>
    </location>
</feature>
<organism evidence="2 3">
    <name type="scientific">Liparis tanakae</name>
    <name type="common">Tanaka's snailfish</name>
    <dbReference type="NCBI Taxonomy" id="230148"/>
    <lineage>
        <taxon>Eukaryota</taxon>
        <taxon>Metazoa</taxon>
        <taxon>Chordata</taxon>
        <taxon>Craniata</taxon>
        <taxon>Vertebrata</taxon>
        <taxon>Euteleostomi</taxon>
        <taxon>Actinopterygii</taxon>
        <taxon>Neopterygii</taxon>
        <taxon>Teleostei</taxon>
        <taxon>Neoteleostei</taxon>
        <taxon>Acanthomorphata</taxon>
        <taxon>Eupercaria</taxon>
        <taxon>Perciformes</taxon>
        <taxon>Cottioidei</taxon>
        <taxon>Cottales</taxon>
        <taxon>Liparidae</taxon>
        <taxon>Liparis</taxon>
    </lineage>
</organism>
<feature type="compositionally biased region" description="Basic and acidic residues" evidence="1">
    <location>
        <begin position="949"/>
        <end position="958"/>
    </location>
</feature>
<evidence type="ECO:0000313" key="3">
    <source>
        <dbReference type="Proteomes" id="UP000314294"/>
    </source>
</evidence>
<protein>
    <submittedName>
        <fullName evidence="2">A-kinase anchor protein 13</fullName>
    </submittedName>
</protein>
<feature type="compositionally biased region" description="Polar residues" evidence="1">
    <location>
        <begin position="419"/>
        <end position="432"/>
    </location>
</feature>
<feature type="compositionally biased region" description="Polar residues" evidence="1">
    <location>
        <begin position="840"/>
        <end position="856"/>
    </location>
</feature>
<comment type="caution">
    <text evidence="2">The sequence shown here is derived from an EMBL/GenBank/DDBJ whole genome shotgun (WGS) entry which is preliminary data.</text>
</comment>
<dbReference type="GO" id="GO:0035023">
    <property type="term" value="P:regulation of Rho protein signal transduction"/>
    <property type="evidence" value="ECO:0007669"/>
    <property type="project" value="TreeGrafter"/>
</dbReference>
<feature type="compositionally biased region" description="Basic and acidic residues" evidence="1">
    <location>
        <begin position="728"/>
        <end position="744"/>
    </location>
</feature>
<evidence type="ECO:0000256" key="1">
    <source>
        <dbReference type="SAM" id="MobiDB-lite"/>
    </source>
</evidence>